<dbReference type="eggNOG" id="ENOG502ZRBY">
    <property type="taxonomic scope" value="Bacteria"/>
</dbReference>
<dbReference type="AlphaFoldDB" id="A8SKP6"/>
<dbReference type="HOGENOM" id="CLU_086564_0_0_9"/>
<comment type="caution">
    <text evidence="1">The sequence shown here is derived from an EMBL/GenBank/DDBJ whole genome shotgun (WGS) entry which is preliminary data.</text>
</comment>
<accession>A8SKP6</accession>
<sequence>MPKCKVISGLTAKTTEKLVLDAGAFFKNYKVETDTFETAVTSGKLLGATKGGGSFTAVPSFRNIEIDGLRGEAKGTKILETWEIKLGATVVEVTPDTLQTALAVSEKTTKDGITTHEVIKGKMCITDSDYIENITWVGNLSGSEEPVIIQVYNALNTKGLELGFEDKSEATIELEFTGHFDMKKANEVPFNIYYPKITG</sequence>
<evidence type="ECO:0008006" key="3">
    <source>
        <dbReference type="Google" id="ProtNLM"/>
    </source>
</evidence>
<reference evidence="1 2" key="2">
    <citation type="submission" date="2007-09" db="EMBL/GenBank/DDBJ databases">
        <authorList>
            <person name="Fulton L."/>
            <person name="Clifton S."/>
            <person name="Fulton B."/>
            <person name="Xu J."/>
            <person name="Minx P."/>
            <person name="Pepin K.H."/>
            <person name="Johnson M."/>
            <person name="Thiruvilangam P."/>
            <person name="Bhonagiri V."/>
            <person name="Nash W.E."/>
            <person name="Mardis E.R."/>
            <person name="Wilson R.K."/>
        </authorList>
    </citation>
    <scope>NUCLEOTIDE SEQUENCE [LARGE SCALE GENOMIC DNA]</scope>
    <source>
        <strain evidence="1 2">ATCC 33270</strain>
    </source>
</reference>
<reference evidence="1 2" key="1">
    <citation type="submission" date="2007-09" db="EMBL/GenBank/DDBJ databases">
        <title>Draft genome sequence of Peptostreptococcus micros (ATCC 33270).</title>
        <authorList>
            <person name="Sudarsanam P."/>
            <person name="Ley R."/>
            <person name="Guruge J."/>
            <person name="Turnbaugh P.J."/>
            <person name="Mahowald M."/>
            <person name="Liep D."/>
            <person name="Gordon J."/>
        </authorList>
    </citation>
    <scope>NUCLEOTIDE SEQUENCE [LARGE SCALE GENOMIC DNA]</scope>
    <source>
        <strain evidence="1 2">ATCC 33270</strain>
    </source>
</reference>
<proteinExistence type="predicted"/>
<organism evidence="1 2">
    <name type="scientific">Parvimonas micra ATCC 33270</name>
    <dbReference type="NCBI Taxonomy" id="411465"/>
    <lineage>
        <taxon>Bacteria</taxon>
        <taxon>Bacillati</taxon>
        <taxon>Bacillota</taxon>
        <taxon>Tissierellia</taxon>
        <taxon>Tissierellales</taxon>
        <taxon>Peptoniphilaceae</taxon>
        <taxon>Parvimonas</taxon>
    </lineage>
</organism>
<dbReference type="Proteomes" id="UP000003162">
    <property type="component" value="Unassembled WGS sequence"/>
</dbReference>
<dbReference type="GeneID" id="93384993"/>
<name>A8SKP6_9FIRM</name>
<protein>
    <recommendedName>
        <fullName evidence="3">Phage major tail protein, TP901-1 family</fullName>
    </recommendedName>
</protein>
<evidence type="ECO:0000313" key="1">
    <source>
        <dbReference type="EMBL" id="EDP24161.1"/>
    </source>
</evidence>
<gene>
    <name evidence="1" type="ORF">PEPMIC_00741</name>
</gene>
<evidence type="ECO:0000313" key="2">
    <source>
        <dbReference type="Proteomes" id="UP000003162"/>
    </source>
</evidence>
<dbReference type="EMBL" id="ABEE02000016">
    <property type="protein sequence ID" value="EDP24161.1"/>
    <property type="molecule type" value="Genomic_DNA"/>
</dbReference>
<dbReference type="RefSeq" id="WP_004832626.1">
    <property type="nucleotide sequence ID" value="NZ_DS483517.1"/>
</dbReference>